<evidence type="ECO:0000256" key="3">
    <source>
        <dbReference type="ARBA" id="ARBA00022490"/>
    </source>
</evidence>
<dbReference type="GO" id="GO:0007017">
    <property type="term" value="P:microtubule-based process"/>
    <property type="evidence" value="ECO:0007669"/>
    <property type="project" value="InterPro"/>
</dbReference>
<dbReference type="PANTHER" id="PTHR15346">
    <property type="entry name" value="DYNACTIN SUBUNIT"/>
    <property type="match status" value="1"/>
</dbReference>
<evidence type="ECO:0008006" key="7">
    <source>
        <dbReference type="Google" id="ProtNLM"/>
    </source>
</evidence>
<name>A0A0B7AB77_9EUPU</name>
<feature type="region of interest" description="Disordered" evidence="5">
    <location>
        <begin position="1"/>
        <end position="45"/>
    </location>
</feature>
<comment type="similarity">
    <text evidence="2">Belongs to the dynactin subunit 2 family.</text>
</comment>
<dbReference type="AlphaFoldDB" id="A0A0B7AB77"/>
<evidence type="ECO:0000256" key="4">
    <source>
        <dbReference type="ARBA" id="ARBA00023017"/>
    </source>
</evidence>
<dbReference type="GO" id="GO:0030286">
    <property type="term" value="C:dynein complex"/>
    <property type="evidence" value="ECO:0007669"/>
    <property type="project" value="UniProtKB-KW"/>
</dbReference>
<dbReference type="EMBL" id="HACG01031113">
    <property type="protein sequence ID" value="CEK77978.1"/>
    <property type="molecule type" value="Transcribed_RNA"/>
</dbReference>
<keyword evidence="3" id="KW-0963">Cytoplasm</keyword>
<organism evidence="6">
    <name type="scientific">Arion vulgaris</name>
    <dbReference type="NCBI Taxonomy" id="1028688"/>
    <lineage>
        <taxon>Eukaryota</taxon>
        <taxon>Metazoa</taxon>
        <taxon>Spiralia</taxon>
        <taxon>Lophotrochozoa</taxon>
        <taxon>Mollusca</taxon>
        <taxon>Gastropoda</taxon>
        <taxon>Heterobranchia</taxon>
        <taxon>Euthyneura</taxon>
        <taxon>Panpulmonata</taxon>
        <taxon>Eupulmonata</taxon>
        <taxon>Stylommatophora</taxon>
        <taxon>Helicina</taxon>
        <taxon>Arionoidea</taxon>
        <taxon>Arionidae</taxon>
        <taxon>Arion</taxon>
    </lineage>
</organism>
<dbReference type="GO" id="GO:0005737">
    <property type="term" value="C:cytoplasm"/>
    <property type="evidence" value="ECO:0007669"/>
    <property type="project" value="UniProtKB-SubCell"/>
</dbReference>
<comment type="subcellular location">
    <subcellularLocation>
        <location evidence="1">Cytoplasm</location>
    </subcellularLocation>
</comment>
<sequence length="400" mass="44850">MADPKYANLPGIDANSPDVFESNDLPEAEQNLTPAEPEELSSESVERISISTDTAFKTFKGKSVATGNTDFSSGIGKSSTITYVTDKTKLLEDGVRQETPHQKFQRLQHEIQQLTDEVKKVKEHVPATDSGESILPEKQLEHLQNHFADLHLEKLLGSEALIDLANPQETLKKRLLTQLESLKTGIDETSKATEDASKSGHILYELYYKPEQAQFSRNTRIATLEERLERLENVIGKNFDKMNTLTTDAENKSLIGAVAALSSKLSLLDAVNTETVEARLNVVLQKMQHVSEKKTETPVDTDNQTKISDLYDLVKKWETTVETLPQIVDRLLSLKELHEQALQFSQVLLYLDTAQQEVQVTVVSHGDMLKQLQSSLTENSKIIQQNVQSLEKRLKALEKS</sequence>
<dbReference type="Pfam" id="PF04912">
    <property type="entry name" value="Dynamitin"/>
    <property type="match status" value="1"/>
</dbReference>
<proteinExistence type="inferred from homology"/>
<dbReference type="InterPro" id="IPR028133">
    <property type="entry name" value="Dynamitin"/>
</dbReference>
<evidence type="ECO:0000256" key="5">
    <source>
        <dbReference type="SAM" id="MobiDB-lite"/>
    </source>
</evidence>
<evidence type="ECO:0000256" key="1">
    <source>
        <dbReference type="ARBA" id="ARBA00004496"/>
    </source>
</evidence>
<dbReference type="GO" id="GO:0005869">
    <property type="term" value="C:dynactin complex"/>
    <property type="evidence" value="ECO:0007669"/>
    <property type="project" value="InterPro"/>
</dbReference>
<reference evidence="6" key="1">
    <citation type="submission" date="2014-12" db="EMBL/GenBank/DDBJ databases">
        <title>Insight into the proteome of Arion vulgaris.</title>
        <authorList>
            <person name="Aradska J."/>
            <person name="Bulat T."/>
            <person name="Smidak R."/>
            <person name="Sarate P."/>
            <person name="Gangsoo J."/>
            <person name="Sialana F."/>
            <person name="Bilban M."/>
            <person name="Lubec G."/>
        </authorList>
    </citation>
    <scope>NUCLEOTIDE SEQUENCE</scope>
    <source>
        <tissue evidence="6">Skin</tissue>
    </source>
</reference>
<accession>A0A0B7AB77</accession>
<protein>
    <recommendedName>
        <fullName evidence="7">Dynactin subunit 2</fullName>
    </recommendedName>
</protein>
<evidence type="ECO:0000256" key="2">
    <source>
        <dbReference type="ARBA" id="ARBA00006176"/>
    </source>
</evidence>
<keyword evidence="4" id="KW-0243">Dynein</keyword>
<gene>
    <name evidence="6" type="primary">ORF107636</name>
</gene>
<evidence type="ECO:0000313" key="6">
    <source>
        <dbReference type="EMBL" id="CEK77978.1"/>
    </source>
</evidence>